<dbReference type="InterPro" id="IPR026371">
    <property type="entry name" value="PGF_CTERM"/>
</dbReference>
<dbReference type="CDD" id="cd00146">
    <property type="entry name" value="PKD"/>
    <property type="match status" value="1"/>
</dbReference>
<keyword evidence="1" id="KW-0732">Signal</keyword>
<dbReference type="InterPro" id="IPR035986">
    <property type="entry name" value="PKD_dom_sf"/>
</dbReference>
<gene>
    <name evidence="5" type="ORF">C486_15559</name>
</gene>
<dbReference type="InterPro" id="IPR000601">
    <property type="entry name" value="PKD_dom"/>
</dbReference>
<evidence type="ECO:0000313" key="6">
    <source>
        <dbReference type="Proteomes" id="UP000011592"/>
    </source>
</evidence>
<sequence length="518" mass="54675">MSVWDRSVLSLRTDSSASGAVTVDNLVLDAQTPRGDVSSGDLNRPTLAVFQTGNEVTLSFGDGVDTSNIPTDDAQLLTAHLEEEASATPTTGRELLSELSNENIDNLNQNASFTDKRITLSGDQELTVTPDKPGHYVYVLATGGNLSTSNGDLEISGETTVLGVEQLAAQDSPSDVTVSPTSPEPSDEVTFDVNATELEGDTSHAVAVYDKSTFTTSQMTVNISEQLSTDLSGENVTIKHEIKEFNGIQNIEDNVSVFNQRIGEQTGTGLTQFGDVVSFIANEGNVDGIETDVTGETTLNASTTAVKASPETAVTVETYQNWTEGDYRWVHIATGSSSDAFQVNTGTVTIEDYTSGDDDGGGGGGGDGGFVDEPDGDTSDGNESEQQQPNAAIAIDPNPATVNETVTFSATKSTDETQDSVDYEWKINNGTFEGKTVTRTFNEPGEYPVELTVRTEAGETDTATATLTVEKDTETEPDGPDQPDEPEDDGGFPIPGFGVGVAIAALLSVALLLSRRQT</sequence>
<proteinExistence type="predicted"/>
<keyword evidence="3" id="KW-0812">Transmembrane</keyword>
<dbReference type="PROSITE" id="PS50093">
    <property type="entry name" value="PKD"/>
    <property type="match status" value="1"/>
</dbReference>
<keyword evidence="3" id="KW-0472">Membrane</keyword>
<accession>L9YTU3</accession>
<dbReference type="Pfam" id="PF18911">
    <property type="entry name" value="PKD_4"/>
    <property type="match status" value="1"/>
</dbReference>
<keyword evidence="6" id="KW-1185">Reference proteome</keyword>
<dbReference type="NCBIfam" id="TIGR04126">
    <property type="entry name" value="PGF_CTERM"/>
    <property type="match status" value="1"/>
</dbReference>
<dbReference type="InterPro" id="IPR022409">
    <property type="entry name" value="PKD/Chitinase_dom"/>
</dbReference>
<keyword evidence="3" id="KW-1133">Transmembrane helix</keyword>
<dbReference type="Proteomes" id="UP000011592">
    <property type="component" value="Unassembled WGS sequence"/>
</dbReference>
<evidence type="ECO:0000259" key="4">
    <source>
        <dbReference type="PROSITE" id="PS50093"/>
    </source>
</evidence>
<dbReference type="SMART" id="SM00089">
    <property type="entry name" value="PKD"/>
    <property type="match status" value="1"/>
</dbReference>
<dbReference type="AlphaFoldDB" id="L9YTU3"/>
<feature type="transmembrane region" description="Helical" evidence="3">
    <location>
        <begin position="492"/>
        <end position="513"/>
    </location>
</feature>
<dbReference type="GO" id="GO:0005886">
    <property type="term" value="C:plasma membrane"/>
    <property type="evidence" value="ECO:0007669"/>
    <property type="project" value="UniProtKB-SubCell"/>
</dbReference>
<feature type="domain" description="PKD" evidence="4">
    <location>
        <begin position="389"/>
        <end position="476"/>
    </location>
</feature>
<reference evidence="5 6" key="1">
    <citation type="journal article" date="2014" name="PLoS Genet.">
        <title>Phylogenetically driven sequencing of extremely halophilic archaea reveals strategies for static and dynamic osmo-response.</title>
        <authorList>
            <person name="Becker E.A."/>
            <person name="Seitzer P.M."/>
            <person name="Tritt A."/>
            <person name="Larsen D."/>
            <person name="Krusor M."/>
            <person name="Yao A.I."/>
            <person name="Wu D."/>
            <person name="Madern D."/>
            <person name="Eisen J.A."/>
            <person name="Darling A.E."/>
            <person name="Facciotti M.T."/>
        </authorList>
    </citation>
    <scope>NUCLEOTIDE SEQUENCE [LARGE SCALE GENOMIC DNA]</scope>
    <source>
        <strain evidence="5 6">JCM 14663</strain>
    </source>
</reference>
<feature type="region of interest" description="Disordered" evidence="2">
    <location>
        <begin position="458"/>
        <end position="495"/>
    </location>
</feature>
<evidence type="ECO:0000256" key="2">
    <source>
        <dbReference type="SAM" id="MobiDB-lite"/>
    </source>
</evidence>
<dbReference type="Pfam" id="PF18204">
    <property type="entry name" value="PGF-CTERM"/>
    <property type="match status" value="1"/>
</dbReference>
<dbReference type="EMBL" id="AOIJ01000061">
    <property type="protein sequence ID" value="ELY77534.1"/>
    <property type="molecule type" value="Genomic_DNA"/>
</dbReference>
<evidence type="ECO:0000313" key="5">
    <source>
        <dbReference type="EMBL" id="ELY77534.1"/>
    </source>
</evidence>
<feature type="compositionally biased region" description="Acidic residues" evidence="2">
    <location>
        <begin position="370"/>
        <end position="383"/>
    </location>
</feature>
<feature type="compositionally biased region" description="Acidic residues" evidence="2">
    <location>
        <begin position="475"/>
        <end position="490"/>
    </location>
</feature>
<comment type="caution">
    <text evidence="5">The sequence shown here is derived from an EMBL/GenBank/DDBJ whole genome shotgun (WGS) entry which is preliminary data.</text>
</comment>
<dbReference type="InterPro" id="IPR013783">
    <property type="entry name" value="Ig-like_fold"/>
</dbReference>
<evidence type="ECO:0000256" key="3">
    <source>
        <dbReference type="SAM" id="Phobius"/>
    </source>
</evidence>
<feature type="compositionally biased region" description="Low complexity" evidence="2">
    <location>
        <begin position="389"/>
        <end position="400"/>
    </location>
</feature>
<name>L9YTU3_9EURY</name>
<dbReference type="Gene3D" id="2.60.40.10">
    <property type="entry name" value="Immunoglobulins"/>
    <property type="match status" value="1"/>
</dbReference>
<dbReference type="SUPFAM" id="SSF49299">
    <property type="entry name" value="PKD domain"/>
    <property type="match status" value="1"/>
</dbReference>
<dbReference type="PATRIC" id="fig|1230459.4.peg.3110"/>
<evidence type="ECO:0000256" key="1">
    <source>
        <dbReference type="ARBA" id="ARBA00022729"/>
    </source>
</evidence>
<organism evidence="5 6">
    <name type="scientific">Natrinema gari JCM 14663</name>
    <dbReference type="NCBI Taxonomy" id="1230459"/>
    <lineage>
        <taxon>Archaea</taxon>
        <taxon>Methanobacteriati</taxon>
        <taxon>Methanobacteriota</taxon>
        <taxon>Stenosarchaea group</taxon>
        <taxon>Halobacteria</taxon>
        <taxon>Halobacteriales</taxon>
        <taxon>Natrialbaceae</taxon>
        <taxon>Natrinema</taxon>
    </lineage>
</organism>
<dbReference type="GO" id="GO:0030115">
    <property type="term" value="C:S-layer"/>
    <property type="evidence" value="ECO:0007669"/>
    <property type="project" value="UniProtKB-SubCell"/>
</dbReference>
<feature type="region of interest" description="Disordered" evidence="2">
    <location>
        <begin position="350"/>
        <end position="400"/>
    </location>
</feature>
<protein>
    <submittedName>
        <fullName evidence="5">PKD domain containing protein</fullName>
    </submittedName>
</protein>